<dbReference type="Proteomes" id="UP000276133">
    <property type="component" value="Unassembled WGS sequence"/>
</dbReference>
<dbReference type="AlphaFoldDB" id="A0A3M7S4Y3"/>
<proteinExistence type="predicted"/>
<name>A0A3M7S4Y3_BRAPC</name>
<comment type="caution">
    <text evidence="1">The sequence shown here is derived from an EMBL/GenBank/DDBJ whole genome shotgun (WGS) entry which is preliminary data.</text>
</comment>
<reference evidence="1 2" key="1">
    <citation type="journal article" date="2018" name="Sci. Rep.">
        <title>Genomic signatures of local adaptation to the degree of environmental predictability in rotifers.</title>
        <authorList>
            <person name="Franch-Gras L."/>
            <person name="Hahn C."/>
            <person name="Garcia-Roger E.M."/>
            <person name="Carmona M.J."/>
            <person name="Serra M."/>
            <person name="Gomez A."/>
        </authorList>
    </citation>
    <scope>NUCLEOTIDE SEQUENCE [LARGE SCALE GENOMIC DNA]</scope>
    <source>
        <strain evidence="1">HYR1</strain>
    </source>
</reference>
<protein>
    <submittedName>
        <fullName evidence="1">Uncharacterized protein</fullName>
    </submittedName>
</protein>
<evidence type="ECO:0000313" key="1">
    <source>
        <dbReference type="EMBL" id="RNA30884.1"/>
    </source>
</evidence>
<gene>
    <name evidence="1" type="ORF">BpHYR1_035772</name>
</gene>
<keyword evidence="2" id="KW-1185">Reference proteome</keyword>
<dbReference type="EMBL" id="REGN01002027">
    <property type="protein sequence ID" value="RNA30884.1"/>
    <property type="molecule type" value="Genomic_DNA"/>
</dbReference>
<evidence type="ECO:0000313" key="2">
    <source>
        <dbReference type="Proteomes" id="UP000276133"/>
    </source>
</evidence>
<organism evidence="1 2">
    <name type="scientific">Brachionus plicatilis</name>
    <name type="common">Marine rotifer</name>
    <name type="synonym">Brachionus muelleri</name>
    <dbReference type="NCBI Taxonomy" id="10195"/>
    <lineage>
        <taxon>Eukaryota</taxon>
        <taxon>Metazoa</taxon>
        <taxon>Spiralia</taxon>
        <taxon>Gnathifera</taxon>
        <taxon>Rotifera</taxon>
        <taxon>Eurotatoria</taxon>
        <taxon>Monogononta</taxon>
        <taxon>Pseudotrocha</taxon>
        <taxon>Ploima</taxon>
        <taxon>Brachionidae</taxon>
        <taxon>Brachionus</taxon>
    </lineage>
</organism>
<accession>A0A3M7S4Y3</accession>
<sequence length="69" mass="8326">MKKNIRNIYESHPSVVILTDKNRLFNIFLFNKQIMHLKIKPFSFLIKTKSNDYEEKKKKCNSAFELTNF</sequence>